<reference evidence="13" key="2">
    <citation type="submission" date="2025-08" db="UniProtKB">
        <authorList>
            <consortium name="Ensembl"/>
        </authorList>
    </citation>
    <scope>IDENTIFICATION</scope>
    <source>
        <strain evidence="13">2N</strain>
    </source>
</reference>
<keyword evidence="4" id="KW-0677">Repeat</keyword>
<accession>H0VCJ7</accession>
<dbReference type="FunFam" id="1.20.5.110:FF:000052">
    <property type="entry name" value="synaptosomal-associated protein 47"/>
    <property type="match status" value="1"/>
</dbReference>
<dbReference type="VEuPathDB" id="HostDB:ENSCPOG00000008518"/>
<dbReference type="GO" id="GO:0016082">
    <property type="term" value="P:synaptic vesicle priming"/>
    <property type="evidence" value="ECO:0007669"/>
    <property type="project" value="TreeGrafter"/>
</dbReference>
<evidence type="ECO:0000256" key="5">
    <source>
        <dbReference type="ARBA" id="ARBA00023054"/>
    </source>
</evidence>
<dbReference type="FunCoup" id="H0VCJ7">
    <property type="interactions" value="744"/>
</dbReference>
<keyword evidence="14" id="KW-1185">Reference proteome</keyword>
<dbReference type="Bgee" id="ENSCPOG00000008518">
    <property type="expression patterns" value="Expressed in frontal cortex and 13 other cell types or tissues"/>
</dbReference>
<reference evidence="14" key="1">
    <citation type="journal article" date="2011" name="Nature">
        <title>A high-resolution map of human evolutionary constraint using 29 mammals.</title>
        <authorList>
            <person name="Lindblad-Toh K."/>
            <person name="Garber M."/>
            <person name="Zuk O."/>
            <person name="Lin M.F."/>
            <person name="Parker B.J."/>
            <person name="Washietl S."/>
            <person name="Kheradpour P."/>
            <person name="Ernst J."/>
            <person name="Jordan G."/>
            <person name="Mauceli E."/>
            <person name="Ward L.D."/>
            <person name="Lowe C.B."/>
            <person name="Holloway A.K."/>
            <person name="Clamp M."/>
            <person name="Gnerre S."/>
            <person name="Alfoldi J."/>
            <person name="Beal K."/>
            <person name="Chang J."/>
            <person name="Clawson H."/>
            <person name="Cuff J."/>
            <person name="Di Palma F."/>
            <person name="Fitzgerald S."/>
            <person name="Flicek P."/>
            <person name="Guttman M."/>
            <person name="Hubisz M.J."/>
            <person name="Jaffe D.B."/>
            <person name="Jungreis I."/>
            <person name="Kent W.J."/>
            <person name="Kostka D."/>
            <person name="Lara M."/>
            <person name="Martins A.L."/>
            <person name="Massingham T."/>
            <person name="Moltke I."/>
            <person name="Raney B.J."/>
            <person name="Rasmussen M.D."/>
            <person name="Robinson J."/>
            <person name="Stark A."/>
            <person name="Vilella A.J."/>
            <person name="Wen J."/>
            <person name="Xie X."/>
            <person name="Zody M.C."/>
            <person name="Baldwin J."/>
            <person name="Bloom T."/>
            <person name="Chin C.W."/>
            <person name="Heiman D."/>
            <person name="Nicol R."/>
            <person name="Nusbaum C."/>
            <person name="Young S."/>
            <person name="Wilkinson J."/>
            <person name="Worley K.C."/>
            <person name="Kovar C.L."/>
            <person name="Muzny D.M."/>
            <person name="Gibbs R.A."/>
            <person name="Cree A."/>
            <person name="Dihn H.H."/>
            <person name="Fowler G."/>
            <person name="Jhangiani S."/>
            <person name="Joshi V."/>
            <person name="Lee S."/>
            <person name="Lewis L.R."/>
            <person name="Nazareth L.V."/>
            <person name="Okwuonu G."/>
            <person name="Santibanez J."/>
            <person name="Warren W.C."/>
            <person name="Mardis E.R."/>
            <person name="Weinstock G.M."/>
            <person name="Wilson R.K."/>
            <person name="Delehaunty K."/>
            <person name="Dooling D."/>
            <person name="Fronik C."/>
            <person name="Fulton L."/>
            <person name="Fulton B."/>
            <person name="Graves T."/>
            <person name="Minx P."/>
            <person name="Sodergren E."/>
            <person name="Birney E."/>
            <person name="Margulies E.H."/>
            <person name="Herrero J."/>
            <person name="Green E.D."/>
            <person name="Haussler D."/>
            <person name="Siepel A."/>
            <person name="Goldman N."/>
            <person name="Pollard K.S."/>
            <person name="Pedersen J.S."/>
            <person name="Lander E.S."/>
            <person name="Kellis M."/>
        </authorList>
    </citation>
    <scope>NUCLEOTIDE SEQUENCE [LARGE SCALE GENOMIC DNA]</scope>
    <source>
        <strain evidence="14">2N</strain>
    </source>
</reference>
<dbReference type="Proteomes" id="UP000005447">
    <property type="component" value="Unassembled WGS sequence"/>
</dbReference>
<dbReference type="PANTHER" id="PTHR19305">
    <property type="entry name" value="SYNAPTOSOMAL ASSOCIATED PROTEIN"/>
    <property type="match status" value="1"/>
</dbReference>
<keyword evidence="3" id="KW-0963">Cytoplasm</keyword>
<sequence>MSGDVCIHSWSCSYYLDLEKRWVPGRLALMPCTLKFTADGVGAVLVSLHLSSIVAIKKEASHFIFSAITILEQGHHKYWFSSLRPSRNAVFNVMEHFWRELLLSQQGAVAEATSPALSRGQELTRLMAHSQRRLEDTARVLYHQGEKLEGVMKGLEKMESDLDVADRLLTELESPSWWPFSSKLWKTPEEVKPREAMPMADGEPCGKEEVMIQVPAVISRGEEAPVQPGGLTVLVSTLEIQDSHNALLHRFRRADVDSVEVRSPYEVSIRQRFIGKPDVVYRVLSARMPEVIPILEVQFSEKVELPGDADTEGLGSSEAASQVAGTRPVWPTVSGLMGCAAPAGGQKGKQPHLQGAQPLLSEGDTRELTQILSKLKGLALDTKAELERQDAALEDITAAVEHVTLTTDKHSQRMKRLT</sequence>
<dbReference type="Ensembl" id="ENSCPOT00000008595.3">
    <property type="protein sequence ID" value="ENSCPOP00000007658.2"/>
    <property type="gene ID" value="ENSCPOG00000008518.4"/>
</dbReference>
<dbReference type="PROSITE" id="PS50192">
    <property type="entry name" value="T_SNARE"/>
    <property type="match status" value="1"/>
</dbReference>
<keyword evidence="5" id="KW-0175">Coiled coil</keyword>
<evidence type="ECO:0000256" key="6">
    <source>
        <dbReference type="ARBA" id="ARBA00023136"/>
    </source>
</evidence>
<dbReference type="RefSeq" id="XP_012996313.1">
    <property type="nucleotide sequence ID" value="XM_013140859.3"/>
</dbReference>
<dbReference type="OrthoDB" id="10009801at2759"/>
<evidence type="ECO:0000256" key="9">
    <source>
        <dbReference type="ARBA" id="ARBA00032027"/>
    </source>
</evidence>
<evidence type="ECO:0000256" key="10">
    <source>
        <dbReference type="ARBA" id="ARBA00055054"/>
    </source>
</evidence>
<feature type="domain" description="T-SNARE coiled-coil homology" evidence="12">
    <location>
        <begin position="364"/>
        <end position="417"/>
    </location>
</feature>
<comment type="subcellular location">
    <subcellularLocation>
        <location evidence="2">Cytoplasm</location>
        <location evidence="2">Perinuclear region</location>
    </subcellularLocation>
    <subcellularLocation>
        <location evidence="1">Endomembrane system</location>
    </subcellularLocation>
</comment>
<dbReference type="InParanoid" id="H0VCJ7"/>
<evidence type="ECO:0000256" key="3">
    <source>
        <dbReference type="ARBA" id="ARBA00022490"/>
    </source>
</evidence>
<dbReference type="OMA" id="DICIHTW"/>
<evidence type="ECO:0000313" key="14">
    <source>
        <dbReference type="Proteomes" id="UP000005447"/>
    </source>
</evidence>
<evidence type="ECO:0000256" key="1">
    <source>
        <dbReference type="ARBA" id="ARBA00004308"/>
    </source>
</evidence>
<evidence type="ECO:0000259" key="12">
    <source>
        <dbReference type="PROSITE" id="PS50192"/>
    </source>
</evidence>
<dbReference type="SUPFAM" id="SSF58038">
    <property type="entry name" value="SNARE fusion complex"/>
    <property type="match status" value="2"/>
</dbReference>
<reference evidence="13" key="3">
    <citation type="submission" date="2025-09" db="UniProtKB">
        <authorList>
            <consortium name="Ensembl"/>
        </authorList>
    </citation>
    <scope>IDENTIFICATION</scope>
    <source>
        <strain evidence="13">2N</strain>
    </source>
</reference>
<dbReference type="GO" id="GO:0098793">
    <property type="term" value="C:presynapse"/>
    <property type="evidence" value="ECO:0007669"/>
    <property type="project" value="GOC"/>
</dbReference>
<dbReference type="GO" id="GO:0012505">
    <property type="term" value="C:endomembrane system"/>
    <property type="evidence" value="ECO:0007669"/>
    <property type="project" value="UniProtKB-SubCell"/>
</dbReference>
<dbReference type="GeneID" id="100716207"/>
<dbReference type="GO" id="GO:0031201">
    <property type="term" value="C:SNARE complex"/>
    <property type="evidence" value="ECO:0007669"/>
    <property type="project" value="TreeGrafter"/>
</dbReference>
<gene>
    <name evidence="13" type="primary">SNAP47</name>
</gene>
<dbReference type="KEGG" id="cpoc:100716207"/>
<evidence type="ECO:0000256" key="11">
    <source>
        <dbReference type="ARBA" id="ARBA00063368"/>
    </source>
</evidence>
<dbReference type="InterPro" id="IPR011993">
    <property type="entry name" value="PH-like_dom_sf"/>
</dbReference>
<comment type="function">
    <text evidence="10">May play a role in intracellular membrane fusion.</text>
</comment>
<dbReference type="GO" id="GO:0098967">
    <property type="term" value="P:exocytic insertion of neurotransmitter receptor to postsynaptic membrane"/>
    <property type="evidence" value="ECO:0007669"/>
    <property type="project" value="Ensembl"/>
</dbReference>
<dbReference type="CDD" id="cd15888">
    <property type="entry name" value="SNARE_SNAP47N"/>
    <property type="match status" value="1"/>
</dbReference>
<dbReference type="eggNOG" id="KOG3065">
    <property type="taxonomic scope" value="Eukaryota"/>
</dbReference>
<dbReference type="GO" id="GO:0098978">
    <property type="term" value="C:glutamatergic synapse"/>
    <property type="evidence" value="ECO:0007669"/>
    <property type="project" value="Ensembl"/>
</dbReference>
<evidence type="ECO:0000256" key="2">
    <source>
        <dbReference type="ARBA" id="ARBA00004556"/>
    </source>
</evidence>
<evidence type="ECO:0000313" key="13">
    <source>
        <dbReference type="Ensembl" id="ENSCPOP00000007658.2"/>
    </source>
</evidence>
<dbReference type="Gene3D" id="2.30.29.30">
    <property type="entry name" value="Pleckstrin-homology domain (PH domain)/Phosphotyrosine-binding domain (PTB)"/>
    <property type="match status" value="1"/>
</dbReference>
<dbReference type="GO" id="GO:0060291">
    <property type="term" value="P:long-term synaptic potentiation"/>
    <property type="evidence" value="ECO:0007669"/>
    <property type="project" value="Ensembl"/>
</dbReference>
<dbReference type="HOGENOM" id="CLU_029855_0_0_1"/>
<dbReference type="GO" id="GO:0048471">
    <property type="term" value="C:perinuclear region of cytoplasm"/>
    <property type="evidence" value="ECO:0007669"/>
    <property type="project" value="UniProtKB-SubCell"/>
</dbReference>
<dbReference type="GO" id="GO:0043025">
    <property type="term" value="C:neuronal cell body"/>
    <property type="evidence" value="ECO:0007669"/>
    <property type="project" value="Ensembl"/>
</dbReference>
<dbReference type="FunFam" id="2.30.29.30:FF:000269">
    <property type="entry name" value="Synaptosomal-associated protein 47"/>
    <property type="match status" value="1"/>
</dbReference>
<name>H0VCJ7_CAVPO</name>
<dbReference type="InterPro" id="IPR000727">
    <property type="entry name" value="T_SNARE_dom"/>
</dbReference>
<evidence type="ECO:0000256" key="8">
    <source>
        <dbReference type="ARBA" id="ARBA00024443"/>
    </source>
</evidence>
<organism evidence="13 14">
    <name type="scientific">Cavia porcellus</name>
    <name type="common">Guinea pig</name>
    <dbReference type="NCBI Taxonomy" id="10141"/>
    <lineage>
        <taxon>Eukaryota</taxon>
        <taxon>Metazoa</taxon>
        <taxon>Chordata</taxon>
        <taxon>Craniata</taxon>
        <taxon>Vertebrata</taxon>
        <taxon>Euteleostomi</taxon>
        <taxon>Mammalia</taxon>
        <taxon>Eutheria</taxon>
        <taxon>Euarchontoglires</taxon>
        <taxon>Glires</taxon>
        <taxon>Rodentia</taxon>
        <taxon>Hystricomorpha</taxon>
        <taxon>Caviidae</taxon>
        <taxon>Cavia</taxon>
    </lineage>
</organism>
<dbReference type="CTD" id="116841"/>
<keyword evidence="6" id="KW-0472">Membrane</keyword>
<dbReference type="GO" id="GO:0019905">
    <property type="term" value="F:syntaxin binding"/>
    <property type="evidence" value="ECO:0007669"/>
    <property type="project" value="TreeGrafter"/>
</dbReference>
<dbReference type="PANTHER" id="PTHR19305:SF1">
    <property type="entry name" value="SYNAPTOSOMAL-ASSOCIATED PROTEIN 47"/>
    <property type="match status" value="1"/>
</dbReference>
<evidence type="ECO:0000256" key="4">
    <source>
        <dbReference type="ARBA" id="ARBA00022737"/>
    </source>
</evidence>
<protein>
    <recommendedName>
        <fullName evidence="8">Synaptosomal-associated protein 47</fullName>
    </recommendedName>
    <alternativeName>
        <fullName evidence="9">Synaptosomal-associated 47 kDa protein</fullName>
    </alternativeName>
</protein>
<dbReference type="GO" id="GO:0030425">
    <property type="term" value="C:dendrite"/>
    <property type="evidence" value="ECO:0007669"/>
    <property type="project" value="Ensembl"/>
</dbReference>
<dbReference type="STRING" id="10141.ENSCPOP00000007658"/>
<evidence type="ECO:0000256" key="7">
    <source>
        <dbReference type="ARBA" id="ARBA00024354"/>
    </source>
</evidence>
<dbReference type="GO" id="GO:0031629">
    <property type="term" value="P:synaptic vesicle fusion to presynaptic active zone membrane"/>
    <property type="evidence" value="ECO:0007669"/>
    <property type="project" value="TreeGrafter"/>
</dbReference>
<dbReference type="GO" id="GO:0005484">
    <property type="term" value="F:SNAP receptor activity"/>
    <property type="evidence" value="ECO:0007669"/>
    <property type="project" value="TreeGrafter"/>
</dbReference>
<dbReference type="GO" id="GO:0005886">
    <property type="term" value="C:plasma membrane"/>
    <property type="evidence" value="ECO:0007669"/>
    <property type="project" value="TreeGrafter"/>
</dbReference>
<proteinExistence type="inferred from homology"/>
<dbReference type="AlphaFoldDB" id="H0VCJ7"/>
<dbReference type="GeneTree" id="ENSGT00950000182843"/>
<dbReference type="EMBL" id="AAKN02009854">
    <property type="status" value="NOT_ANNOTATED_CDS"/>
    <property type="molecule type" value="Genomic_DNA"/>
</dbReference>
<comment type="subunit">
    <text evidence="11">Associates with the BLOC-1 complex. Interacts with BLOC1S6. Forms a complex containing SNAP47, VAMP2 and STX1A.</text>
</comment>
<dbReference type="Gene3D" id="1.20.5.110">
    <property type="match status" value="2"/>
</dbReference>
<comment type="similarity">
    <text evidence="7">Belongs to the SVAP1 family.</text>
</comment>